<feature type="compositionally biased region" description="Polar residues" evidence="22">
    <location>
        <begin position="46"/>
        <end position="55"/>
    </location>
</feature>
<dbReference type="FunFam" id="3.40.1190.10:FF:000011">
    <property type="entry name" value="Folylpolyglutamate synthase/dihydrofolate synthase"/>
    <property type="match status" value="1"/>
</dbReference>
<comment type="catalytic activity">
    <reaction evidence="19">
        <text>10-formyltetrahydrofolyl-(gamma-L-Glu)(n) + L-glutamate + ATP = 10-formyltetrahydrofolyl-(gamma-L-Glu)(n+1) + ADP + phosphate + H(+)</text>
        <dbReference type="Rhea" id="RHEA:51904"/>
        <dbReference type="Rhea" id="RHEA-COMP:13088"/>
        <dbReference type="Rhea" id="RHEA-COMP:14300"/>
        <dbReference type="ChEBI" id="CHEBI:15378"/>
        <dbReference type="ChEBI" id="CHEBI:29985"/>
        <dbReference type="ChEBI" id="CHEBI:30616"/>
        <dbReference type="ChEBI" id="CHEBI:43474"/>
        <dbReference type="ChEBI" id="CHEBI:134413"/>
        <dbReference type="ChEBI" id="CHEBI:456216"/>
        <dbReference type="EC" id="6.3.2.17"/>
    </reaction>
</comment>
<keyword evidence="12" id="KW-0067">ATP-binding</keyword>
<evidence type="ECO:0000256" key="11">
    <source>
        <dbReference type="ARBA" id="ARBA00022741"/>
    </source>
</evidence>
<dbReference type="EC" id="6.3.2.12" evidence="6"/>
<sequence length="490" mass="51570">MNGTPPGNRPEEGKADGPVSDISVQDASGKGPHAPQTAPAGGLPQGQAQDSTGQNAPDDDSHGISSGRTAGSDVILDRMMRLHPKVIDLTLDRIRELLGRLGHPERALPPVIHIAGTNGKGSTQAMIRAGLEAEGKRVHAYTSPHLVRFHERIRLAGELIDEGELMRLLDECDRVNAGAPITFFEITTAAAFLAFSRVPADYLLLEVGLGGRFDATNVIDRPALTVITPVSFDHEQYLGDTLGQIAFEKAGILKPGVTGIIGPQLPEAREAITARADAIGAPLLLSGQDWQVWEERGRLAYLDQRGLLDLPLPNLAGPHQVENAGAALAALRALGIGEAGTEAAVTRAVWPARMQHLRRGPLVEAAPAADIWLDGGHNPAGGQALAATLSRMPERRTHLVCGMLNTKDIAGYLLPLTAVAKDLRAVSIPNAPATLPAEETAAAARTVGLTAHVSENVLAAVEEIAAADPDSRILICGSLYLAGEVLRDNG</sequence>
<dbReference type="GO" id="GO:0046654">
    <property type="term" value="P:tetrahydrofolate biosynthetic process"/>
    <property type="evidence" value="ECO:0007669"/>
    <property type="project" value="UniProtKB-UniPathway"/>
</dbReference>
<dbReference type="AlphaFoldDB" id="A0A086Y867"/>
<evidence type="ECO:0000256" key="8">
    <source>
        <dbReference type="ARBA" id="ARBA00019357"/>
    </source>
</evidence>
<evidence type="ECO:0000256" key="5">
    <source>
        <dbReference type="ARBA" id="ARBA00008276"/>
    </source>
</evidence>
<keyword evidence="11" id="KW-0547">Nucleotide-binding</keyword>
<feature type="domain" description="Mur ligase C-terminal" evidence="23">
    <location>
        <begin position="363"/>
        <end position="478"/>
    </location>
</feature>
<evidence type="ECO:0000259" key="23">
    <source>
        <dbReference type="Pfam" id="PF02875"/>
    </source>
</evidence>
<dbReference type="PANTHER" id="PTHR11136:SF0">
    <property type="entry name" value="DIHYDROFOLATE SYNTHETASE-RELATED"/>
    <property type="match status" value="1"/>
</dbReference>
<evidence type="ECO:0000256" key="15">
    <source>
        <dbReference type="ARBA" id="ARBA00030048"/>
    </source>
</evidence>
<dbReference type="GO" id="GO:0004326">
    <property type="term" value="F:tetrahydrofolylpolyglutamate synthase activity"/>
    <property type="evidence" value="ECO:0007669"/>
    <property type="project" value="UniProtKB-EC"/>
</dbReference>
<dbReference type="Proteomes" id="UP000028826">
    <property type="component" value="Unassembled WGS sequence"/>
</dbReference>
<dbReference type="EC" id="6.3.2.17" evidence="7"/>
<dbReference type="Gene3D" id="3.90.190.20">
    <property type="entry name" value="Mur ligase, C-terminal domain"/>
    <property type="match status" value="1"/>
</dbReference>
<protein>
    <recommendedName>
        <fullName evidence="8">Dihydrofolate synthase/folylpolyglutamate synthase</fullName>
        <ecNumber evidence="6">6.3.2.12</ecNumber>
        <ecNumber evidence="7">6.3.2.17</ecNumber>
    </recommendedName>
    <alternativeName>
        <fullName evidence="17">Folylpoly-gamma-glutamate synthetase-dihydrofolate synthetase</fullName>
    </alternativeName>
    <alternativeName>
        <fullName evidence="15">Folylpolyglutamate synthetase</fullName>
    </alternativeName>
    <alternativeName>
        <fullName evidence="16">Tetrahydrofolylpolyglutamate synthase</fullName>
    </alternativeName>
</protein>
<dbReference type="Pfam" id="PF02875">
    <property type="entry name" value="Mur_ligase_C"/>
    <property type="match status" value="1"/>
</dbReference>
<dbReference type="STRING" id="195105.CN97_13005"/>
<evidence type="ECO:0000256" key="3">
    <source>
        <dbReference type="ARBA" id="ARBA00004799"/>
    </source>
</evidence>
<proteinExistence type="inferred from homology"/>
<dbReference type="PROSITE" id="PS01012">
    <property type="entry name" value="FOLYLPOLYGLU_SYNT_2"/>
    <property type="match status" value="1"/>
</dbReference>
<evidence type="ECO:0000256" key="17">
    <source>
        <dbReference type="ARBA" id="ARBA00032510"/>
    </source>
</evidence>
<dbReference type="NCBIfam" id="TIGR01499">
    <property type="entry name" value="folC"/>
    <property type="match status" value="1"/>
</dbReference>
<evidence type="ECO:0000256" key="20">
    <source>
        <dbReference type="ARBA" id="ARBA00049035"/>
    </source>
</evidence>
<comment type="catalytic activity">
    <reaction evidence="18">
        <text>(6S)-5,6,7,8-tetrahydrofolyl-(gamma-L-Glu)(n) + L-glutamate + ATP = (6S)-5,6,7,8-tetrahydrofolyl-(gamma-L-Glu)(n+1) + ADP + phosphate + H(+)</text>
        <dbReference type="Rhea" id="RHEA:10580"/>
        <dbReference type="Rhea" id="RHEA-COMP:14738"/>
        <dbReference type="Rhea" id="RHEA-COMP:14740"/>
        <dbReference type="ChEBI" id="CHEBI:15378"/>
        <dbReference type="ChEBI" id="CHEBI:29985"/>
        <dbReference type="ChEBI" id="CHEBI:30616"/>
        <dbReference type="ChEBI" id="CHEBI:43474"/>
        <dbReference type="ChEBI" id="CHEBI:141005"/>
        <dbReference type="ChEBI" id="CHEBI:456216"/>
        <dbReference type="EC" id="6.3.2.17"/>
    </reaction>
</comment>
<keyword evidence="13" id="KW-0460">Magnesium</keyword>
<feature type="region of interest" description="Disordered" evidence="22">
    <location>
        <begin position="1"/>
        <end position="69"/>
    </location>
</feature>
<dbReference type="InterPro" id="IPR018109">
    <property type="entry name" value="Folylpolyglutamate_synth_CS"/>
</dbReference>
<dbReference type="Pfam" id="PF08245">
    <property type="entry name" value="Mur_ligase_M"/>
    <property type="match status" value="1"/>
</dbReference>
<comment type="catalytic activity">
    <reaction evidence="20">
        <text>(6R)-5,10-methylenetetrahydrofolyl-(gamma-L-Glu)(n) + L-glutamate + ATP = (6R)-5,10-methylenetetrahydrofolyl-(gamma-L-Glu)(n+1) + ADP + phosphate + H(+)</text>
        <dbReference type="Rhea" id="RHEA:51912"/>
        <dbReference type="Rhea" id="RHEA-COMP:13257"/>
        <dbReference type="Rhea" id="RHEA-COMP:13258"/>
        <dbReference type="ChEBI" id="CHEBI:15378"/>
        <dbReference type="ChEBI" id="CHEBI:29985"/>
        <dbReference type="ChEBI" id="CHEBI:30616"/>
        <dbReference type="ChEBI" id="CHEBI:43474"/>
        <dbReference type="ChEBI" id="CHEBI:136572"/>
        <dbReference type="ChEBI" id="CHEBI:456216"/>
        <dbReference type="EC" id="6.3.2.17"/>
    </reaction>
</comment>
<name>A0A086Y867_9RHOB</name>
<dbReference type="InterPro" id="IPR001645">
    <property type="entry name" value="Folylpolyglutamate_synth"/>
</dbReference>
<comment type="function">
    <text evidence="2">Functions in two distinct reactions of the de novo folate biosynthetic pathway. Catalyzes the addition of a glutamate residue to dihydropteroate (7,8-dihydropteroate or H2Pte) to form dihydrofolate (7,8-dihydrofolate monoglutamate or H2Pte-Glu). Also catalyzes successive additions of L-glutamate to tetrahydrofolate or 10-formyltetrahydrofolate or 5,10-methylenetetrahydrofolate, leading to folylpolyglutamate derivatives.</text>
</comment>
<evidence type="ECO:0000259" key="24">
    <source>
        <dbReference type="Pfam" id="PF08245"/>
    </source>
</evidence>
<dbReference type="eggNOG" id="COG0285">
    <property type="taxonomic scope" value="Bacteria"/>
</dbReference>
<dbReference type="PANTHER" id="PTHR11136">
    <property type="entry name" value="FOLYLPOLYGLUTAMATE SYNTHASE-RELATED"/>
    <property type="match status" value="1"/>
</dbReference>
<dbReference type="InterPro" id="IPR004101">
    <property type="entry name" value="Mur_ligase_C"/>
</dbReference>
<evidence type="ECO:0000256" key="6">
    <source>
        <dbReference type="ARBA" id="ARBA00013023"/>
    </source>
</evidence>
<comment type="caution">
    <text evidence="25">The sequence shown here is derived from an EMBL/GenBank/DDBJ whole genome shotgun (WGS) entry which is preliminary data.</text>
</comment>
<dbReference type="InterPro" id="IPR013221">
    <property type="entry name" value="Mur_ligase_cen"/>
</dbReference>
<evidence type="ECO:0000256" key="19">
    <source>
        <dbReference type="ARBA" id="ARBA00047808"/>
    </source>
</evidence>
<keyword evidence="10" id="KW-0479">Metal-binding</keyword>
<dbReference type="EMBL" id="JGYG01000003">
    <property type="protein sequence ID" value="KFI30467.1"/>
    <property type="molecule type" value="Genomic_DNA"/>
</dbReference>
<evidence type="ECO:0000256" key="22">
    <source>
        <dbReference type="SAM" id="MobiDB-lite"/>
    </source>
</evidence>
<dbReference type="InterPro" id="IPR036565">
    <property type="entry name" value="Mur-like_cat_sf"/>
</dbReference>
<dbReference type="InterPro" id="IPR036615">
    <property type="entry name" value="Mur_ligase_C_dom_sf"/>
</dbReference>
<evidence type="ECO:0000256" key="9">
    <source>
        <dbReference type="ARBA" id="ARBA00022598"/>
    </source>
</evidence>
<keyword evidence="26" id="KW-1185">Reference proteome</keyword>
<evidence type="ECO:0000256" key="18">
    <source>
        <dbReference type="ARBA" id="ARBA00047493"/>
    </source>
</evidence>
<accession>A0A086Y867</accession>
<evidence type="ECO:0000256" key="14">
    <source>
        <dbReference type="ARBA" id="ARBA00022909"/>
    </source>
</evidence>
<dbReference type="GO" id="GO:0005737">
    <property type="term" value="C:cytoplasm"/>
    <property type="evidence" value="ECO:0007669"/>
    <property type="project" value="TreeGrafter"/>
</dbReference>
<keyword evidence="14" id="KW-0289">Folate biosynthesis</keyword>
<comment type="similarity">
    <text evidence="5">Belongs to the folylpolyglutamate synthase family.</text>
</comment>
<feature type="domain" description="Mur ligase central" evidence="24">
    <location>
        <begin position="114"/>
        <end position="330"/>
    </location>
</feature>
<dbReference type="GO" id="GO:0005524">
    <property type="term" value="F:ATP binding"/>
    <property type="evidence" value="ECO:0007669"/>
    <property type="project" value="UniProtKB-KW"/>
</dbReference>
<dbReference type="UniPathway" id="UPA00077">
    <property type="reaction ID" value="UER00157"/>
</dbReference>
<gene>
    <name evidence="25" type="ORF">CN97_13005</name>
</gene>
<evidence type="ECO:0000256" key="10">
    <source>
        <dbReference type="ARBA" id="ARBA00022723"/>
    </source>
</evidence>
<comment type="catalytic activity">
    <reaction evidence="21">
        <text>7,8-dihydropteroate + L-glutamate + ATP = 7,8-dihydrofolate + ADP + phosphate + H(+)</text>
        <dbReference type="Rhea" id="RHEA:23584"/>
        <dbReference type="ChEBI" id="CHEBI:15378"/>
        <dbReference type="ChEBI" id="CHEBI:17839"/>
        <dbReference type="ChEBI" id="CHEBI:29985"/>
        <dbReference type="ChEBI" id="CHEBI:30616"/>
        <dbReference type="ChEBI" id="CHEBI:43474"/>
        <dbReference type="ChEBI" id="CHEBI:57451"/>
        <dbReference type="ChEBI" id="CHEBI:456216"/>
        <dbReference type="EC" id="6.3.2.12"/>
    </reaction>
</comment>
<dbReference type="SUPFAM" id="SSF53244">
    <property type="entry name" value="MurD-like peptide ligases, peptide-binding domain"/>
    <property type="match status" value="1"/>
</dbReference>
<evidence type="ECO:0000313" key="25">
    <source>
        <dbReference type="EMBL" id="KFI30467.1"/>
    </source>
</evidence>
<comment type="pathway">
    <text evidence="4">Cofactor biosynthesis; tetrahydrofolylpolyglutamate biosynthesis.</text>
</comment>
<evidence type="ECO:0000256" key="4">
    <source>
        <dbReference type="ARBA" id="ARBA00005150"/>
    </source>
</evidence>
<evidence type="ECO:0000256" key="7">
    <source>
        <dbReference type="ARBA" id="ARBA00013025"/>
    </source>
</evidence>
<evidence type="ECO:0000256" key="21">
    <source>
        <dbReference type="ARBA" id="ARBA00049161"/>
    </source>
</evidence>
<comment type="pathway">
    <text evidence="3">Cofactor biosynthesis; tetrahydrofolate biosynthesis; 7,8-dihydrofolate from 2-amino-4-hydroxy-6-hydroxymethyl-7,8-dihydropteridine diphosphate and 4-aminobenzoate: step 2/2.</text>
</comment>
<dbReference type="SUPFAM" id="SSF53623">
    <property type="entry name" value="MurD-like peptide ligases, catalytic domain"/>
    <property type="match status" value="1"/>
</dbReference>
<evidence type="ECO:0000256" key="16">
    <source>
        <dbReference type="ARBA" id="ARBA00030592"/>
    </source>
</evidence>
<evidence type="ECO:0000256" key="12">
    <source>
        <dbReference type="ARBA" id="ARBA00022840"/>
    </source>
</evidence>
<comment type="cofactor">
    <cofactor evidence="1">
        <name>Mg(2+)</name>
        <dbReference type="ChEBI" id="CHEBI:18420"/>
    </cofactor>
</comment>
<evidence type="ECO:0000256" key="2">
    <source>
        <dbReference type="ARBA" id="ARBA00002714"/>
    </source>
</evidence>
<reference evidence="25 26" key="1">
    <citation type="submission" date="2014-03" db="EMBL/GenBank/DDBJ databases">
        <title>Genome of Haematobacter massiliensis CCUG 47968.</title>
        <authorList>
            <person name="Wang D."/>
            <person name="Wang G."/>
        </authorList>
    </citation>
    <scope>NUCLEOTIDE SEQUENCE [LARGE SCALE GENOMIC DNA]</scope>
    <source>
        <strain evidence="25 26">CCUG 47968</strain>
    </source>
</reference>
<evidence type="ECO:0000256" key="1">
    <source>
        <dbReference type="ARBA" id="ARBA00001946"/>
    </source>
</evidence>
<dbReference type="GO" id="GO:0046656">
    <property type="term" value="P:folic acid biosynthetic process"/>
    <property type="evidence" value="ECO:0007669"/>
    <property type="project" value="UniProtKB-KW"/>
</dbReference>
<evidence type="ECO:0000313" key="26">
    <source>
        <dbReference type="Proteomes" id="UP000028826"/>
    </source>
</evidence>
<dbReference type="GO" id="GO:0008841">
    <property type="term" value="F:dihydrofolate synthase activity"/>
    <property type="evidence" value="ECO:0007669"/>
    <property type="project" value="UniProtKB-EC"/>
</dbReference>
<dbReference type="Gene3D" id="3.40.1190.10">
    <property type="entry name" value="Mur-like, catalytic domain"/>
    <property type="match status" value="1"/>
</dbReference>
<organism evidence="25 26">
    <name type="scientific">Haematobacter massiliensis</name>
    <dbReference type="NCBI Taxonomy" id="195105"/>
    <lineage>
        <taxon>Bacteria</taxon>
        <taxon>Pseudomonadati</taxon>
        <taxon>Pseudomonadota</taxon>
        <taxon>Alphaproteobacteria</taxon>
        <taxon>Rhodobacterales</taxon>
        <taxon>Paracoccaceae</taxon>
        <taxon>Haematobacter</taxon>
    </lineage>
</organism>
<keyword evidence="9" id="KW-0436">Ligase</keyword>
<dbReference type="GO" id="GO:0046872">
    <property type="term" value="F:metal ion binding"/>
    <property type="evidence" value="ECO:0007669"/>
    <property type="project" value="UniProtKB-KW"/>
</dbReference>
<evidence type="ECO:0000256" key="13">
    <source>
        <dbReference type="ARBA" id="ARBA00022842"/>
    </source>
</evidence>